<organism evidence="1 2">
    <name type="scientific">Brassica oleracea var. oleracea</name>
    <dbReference type="NCBI Taxonomy" id="109376"/>
    <lineage>
        <taxon>Eukaryota</taxon>
        <taxon>Viridiplantae</taxon>
        <taxon>Streptophyta</taxon>
        <taxon>Embryophyta</taxon>
        <taxon>Tracheophyta</taxon>
        <taxon>Spermatophyta</taxon>
        <taxon>Magnoliopsida</taxon>
        <taxon>eudicotyledons</taxon>
        <taxon>Gunneridae</taxon>
        <taxon>Pentapetalae</taxon>
        <taxon>rosids</taxon>
        <taxon>malvids</taxon>
        <taxon>Brassicales</taxon>
        <taxon>Brassicaceae</taxon>
        <taxon>Brassiceae</taxon>
        <taxon>Brassica</taxon>
    </lineage>
</organism>
<name>A0A0D3E5E4_BRAOL</name>
<evidence type="ECO:0000313" key="2">
    <source>
        <dbReference type="Proteomes" id="UP000032141"/>
    </source>
</evidence>
<dbReference type="HOGENOM" id="CLU_1498342_0_0_1"/>
<dbReference type="Proteomes" id="UP000032141">
    <property type="component" value="Chromosome C9"/>
</dbReference>
<dbReference type="EnsemblPlants" id="Bo9g045290.1">
    <property type="protein sequence ID" value="Bo9g045290.1"/>
    <property type="gene ID" value="Bo9g045290"/>
</dbReference>
<proteinExistence type="predicted"/>
<accession>A0A0D3E5E4</accession>
<keyword evidence="2" id="KW-1185">Reference proteome</keyword>
<dbReference type="AlphaFoldDB" id="A0A0D3E5E4"/>
<reference evidence="1 2" key="1">
    <citation type="journal article" date="2014" name="Genome Biol.">
        <title>Transcriptome and methylome profiling reveals relics of genome dominance in the mesopolyploid Brassica oleracea.</title>
        <authorList>
            <person name="Parkin I.A."/>
            <person name="Koh C."/>
            <person name="Tang H."/>
            <person name="Robinson S.J."/>
            <person name="Kagale S."/>
            <person name="Clarke W.E."/>
            <person name="Town C.D."/>
            <person name="Nixon J."/>
            <person name="Krishnakumar V."/>
            <person name="Bidwell S.L."/>
            <person name="Denoeud F."/>
            <person name="Belcram H."/>
            <person name="Links M.G."/>
            <person name="Just J."/>
            <person name="Clarke C."/>
            <person name="Bender T."/>
            <person name="Huebert T."/>
            <person name="Mason A.S."/>
            <person name="Pires J.C."/>
            <person name="Barker G."/>
            <person name="Moore J."/>
            <person name="Walley P.G."/>
            <person name="Manoli S."/>
            <person name="Batley J."/>
            <person name="Edwards D."/>
            <person name="Nelson M.N."/>
            <person name="Wang X."/>
            <person name="Paterson A.H."/>
            <person name="King G."/>
            <person name="Bancroft I."/>
            <person name="Chalhoub B."/>
            <person name="Sharpe A.G."/>
        </authorList>
    </citation>
    <scope>NUCLEOTIDE SEQUENCE</scope>
    <source>
        <strain evidence="1 2">cv. TO1000</strain>
    </source>
</reference>
<protein>
    <submittedName>
        <fullName evidence="1">Uncharacterized protein</fullName>
    </submittedName>
</protein>
<dbReference type="Gramene" id="Bo9g045290.1">
    <property type="protein sequence ID" value="Bo9g045290.1"/>
    <property type="gene ID" value="Bo9g045290"/>
</dbReference>
<sequence length="180" mass="20466">MIHQPGLRACLLRNQGYRDGSRSFTKIMSLLFGEVWPSRLNPSDVDAVADAMYSAITMFDFADMIDMINACPHDHIPISRFLLRLVVFTVLVCGGVNERYDEECTRICKKVQNEIPKNITESLSVLTKATLLRLIGKKERPVRQPCDHSREVKPIRIAILYSAETPRRIVAVNHTQIART</sequence>
<evidence type="ECO:0000313" key="1">
    <source>
        <dbReference type="EnsemblPlants" id="Bo9g045290.1"/>
    </source>
</evidence>
<reference evidence="1" key="2">
    <citation type="submission" date="2015-03" db="UniProtKB">
        <authorList>
            <consortium name="EnsemblPlants"/>
        </authorList>
    </citation>
    <scope>IDENTIFICATION</scope>
</reference>
<dbReference type="OMA" id="VAVNHTQ"/>